<dbReference type="EMBL" id="JACVVK020000081">
    <property type="protein sequence ID" value="KAK7494637.1"/>
    <property type="molecule type" value="Genomic_DNA"/>
</dbReference>
<dbReference type="Proteomes" id="UP001519460">
    <property type="component" value="Unassembled WGS sequence"/>
</dbReference>
<organism evidence="2 3">
    <name type="scientific">Batillaria attramentaria</name>
    <dbReference type="NCBI Taxonomy" id="370345"/>
    <lineage>
        <taxon>Eukaryota</taxon>
        <taxon>Metazoa</taxon>
        <taxon>Spiralia</taxon>
        <taxon>Lophotrochozoa</taxon>
        <taxon>Mollusca</taxon>
        <taxon>Gastropoda</taxon>
        <taxon>Caenogastropoda</taxon>
        <taxon>Sorbeoconcha</taxon>
        <taxon>Cerithioidea</taxon>
        <taxon>Batillariidae</taxon>
        <taxon>Batillaria</taxon>
    </lineage>
</organism>
<evidence type="ECO:0000313" key="3">
    <source>
        <dbReference type="Proteomes" id="UP001519460"/>
    </source>
</evidence>
<gene>
    <name evidence="2" type="ORF">BaRGS_00014035</name>
</gene>
<protein>
    <submittedName>
        <fullName evidence="2">Uncharacterized protein</fullName>
    </submittedName>
</protein>
<name>A0ABD0L678_9CAEN</name>
<accession>A0ABD0L678</accession>
<reference evidence="2 3" key="1">
    <citation type="journal article" date="2023" name="Sci. Data">
        <title>Genome assembly of the Korean intertidal mud-creeper Batillaria attramentaria.</title>
        <authorList>
            <person name="Patra A.K."/>
            <person name="Ho P.T."/>
            <person name="Jun S."/>
            <person name="Lee S.J."/>
            <person name="Kim Y."/>
            <person name="Won Y.J."/>
        </authorList>
    </citation>
    <scope>NUCLEOTIDE SEQUENCE [LARGE SCALE GENOMIC DNA]</scope>
    <source>
        <strain evidence="2">Wonlab-2016</strain>
    </source>
</reference>
<comment type="caution">
    <text evidence="2">The sequence shown here is derived from an EMBL/GenBank/DDBJ whole genome shotgun (WGS) entry which is preliminary data.</text>
</comment>
<sequence>MRYSFSSIYADLHSSSSSSYLLCLGQFPRQIYKLRVKLSSASLGRRLLLIALTRSCQTELFSRPSNQTRPCNLCEDSVKESGPTSPHKPCQTNPAMAKKRR</sequence>
<proteinExistence type="predicted"/>
<feature type="region of interest" description="Disordered" evidence="1">
    <location>
        <begin position="74"/>
        <end position="101"/>
    </location>
</feature>
<dbReference type="AlphaFoldDB" id="A0ABD0L678"/>
<evidence type="ECO:0000313" key="2">
    <source>
        <dbReference type="EMBL" id="KAK7494637.1"/>
    </source>
</evidence>
<evidence type="ECO:0000256" key="1">
    <source>
        <dbReference type="SAM" id="MobiDB-lite"/>
    </source>
</evidence>
<keyword evidence="3" id="KW-1185">Reference proteome</keyword>